<name>A0A5J4ZGD8_9ASTE</name>
<proteinExistence type="predicted"/>
<feature type="region of interest" description="Disordered" evidence="1">
    <location>
        <begin position="268"/>
        <end position="294"/>
    </location>
</feature>
<dbReference type="Proteomes" id="UP000325577">
    <property type="component" value="Linkage Group LG8"/>
</dbReference>
<feature type="transmembrane region" description="Helical" evidence="2">
    <location>
        <begin position="680"/>
        <end position="705"/>
    </location>
</feature>
<keyword evidence="2" id="KW-1133">Transmembrane helix</keyword>
<dbReference type="InterPro" id="IPR002110">
    <property type="entry name" value="Ankyrin_rpt"/>
</dbReference>
<evidence type="ECO:0000259" key="3">
    <source>
        <dbReference type="Pfam" id="PF13962"/>
    </source>
</evidence>
<dbReference type="OrthoDB" id="1930691at2759"/>
<sequence>MPETQRMDIRKQVYNSIMENKSDDVEDICRKNSPWILEEKITASGDTVLHKIVSQNQENTVDKLLDIISATKLQEKNMRGSNVLHMAAYVGSVKMCKLFADKNPTLINSRNKDGETPLLSAVLYGRKEAYLCLHQLSCKPGGKYLCLGRRENGDSILHCAISFDYFELALLIIENHSELLSYINAKSFSPLHLLATKPNAFRSRSHHGWIYNIIYDCIQVDKPEDAKTSPKEIRRESQDINQKSLFWRMKNTIYFTVYAAYDISHGQRQEHTTNVEEPREPNSSSEGGNKSNEEERQYFSSSCVKCFNIFKFVVNKLIDSSSRISRIKEEKEKHNYVTKIVDALLTTSAKHEYYANGRRPMDEYYENGRESNLMSFNFEGKGGDDAYGSLPRSSEEIDELIRFKFEECEIDTEEKMEKSPMLIAVEKGMEDVVLVKSPILIAAQNGIKELVEKIIEHIPIAIGEMDPEGKNVVLLAAENAQIEVYKFLLKKFGQYDSIFHKIDHQWNTALHHAATQARYDAELNPSSTLVMKWDLNWFEIKERGLKCRLFHRIPEFVKSKIPPYLTVYLNEQGKTADKVFSDEHTKLMENASEEVKKIADSCSIVATLVATVAFATSVTIPGGPDPDGTPVLERHPGFIVFAISSLLALSFSMTSLLTFLSILNTRPSERDFGNKLPRKILLGMISLLVSLAMIVISYCSSHFFLLKDVLKIDARPVYATLGVAITVFTAFQFLKSFDFFKSPRSQVSGSE</sequence>
<dbReference type="AlphaFoldDB" id="A0A5J4ZGD8"/>
<feature type="transmembrane region" description="Helical" evidence="2">
    <location>
        <begin position="717"/>
        <end position="734"/>
    </location>
</feature>
<accession>A0A5J4ZGD8</accession>
<dbReference type="GO" id="GO:0016020">
    <property type="term" value="C:membrane"/>
    <property type="evidence" value="ECO:0007669"/>
    <property type="project" value="TreeGrafter"/>
</dbReference>
<keyword evidence="2" id="KW-0472">Membrane</keyword>
<dbReference type="Gene3D" id="1.25.40.20">
    <property type="entry name" value="Ankyrin repeat-containing domain"/>
    <property type="match status" value="2"/>
</dbReference>
<dbReference type="PANTHER" id="PTHR24177:SF103">
    <property type="entry name" value="PGG DOMAIN-CONTAINING PROTEIN"/>
    <property type="match status" value="1"/>
</dbReference>
<dbReference type="SMART" id="SM00248">
    <property type="entry name" value="ANK"/>
    <property type="match status" value="5"/>
</dbReference>
<keyword evidence="5" id="KW-1185">Reference proteome</keyword>
<dbReference type="InterPro" id="IPR026961">
    <property type="entry name" value="PGG_dom"/>
</dbReference>
<evidence type="ECO:0000256" key="1">
    <source>
        <dbReference type="SAM" id="MobiDB-lite"/>
    </source>
</evidence>
<protein>
    <recommendedName>
        <fullName evidence="3">PGG domain-containing protein</fullName>
    </recommendedName>
</protein>
<evidence type="ECO:0000313" key="5">
    <source>
        <dbReference type="Proteomes" id="UP000325577"/>
    </source>
</evidence>
<reference evidence="4 5" key="1">
    <citation type="submission" date="2019-09" db="EMBL/GenBank/DDBJ databases">
        <title>A chromosome-level genome assembly of the Chinese tupelo Nyssa sinensis.</title>
        <authorList>
            <person name="Yang X."/>
            <person name="Kang M."/>
            <person name="Yang Y."/>
            <person name="Xiong H."/>
            <person name="Wang M."/>
            <person name="Zhang Z."/>
            <person name="Wang Z."/>
            <person name="Wu H."/>
            <person name="Ma T."/>
            <person name="Liu J."/>
            <person name="Xi Z."/>
        </authorList>
    </citation>
    <scope>NUCLEOTIDE SEQUENCE [LARGE SCALE GENOMIC DNA]</scope>
    <source>
        <strain evidence="4">J267</strain>
        <tissue evidence="4">Leaf</tissue>
    </source>
</reference>
<gene>
    <name evidence="4" type="ORF">F0562_017278</name>
</gene>
<keyword evidence="2" id="KW-0812">Transmembrane</keyword>
<feature type="domain" description="PGG" evidence="3">
    <location>
        <begin position="593"/>
        <end position="703"/>
    </location>
</feature>
<evidence type="ECO:0000313" key="4">
    <source>
        <dbReference type="EMBL" id="KAA8516904.1"/>
    </source>
</evidence>
<dbReference type="SUPFAM" id="SSF140860">
    <property type="entry name" value="Pseudo ankyrin repeat-like"/>
    <property type="match status" value="1"/>
</dbReference>
<evidence type="ECO:0000256" key="2">
    <source>
        <dbReference type="SAM" id="Phobius"/>
    </source>
</evidence>
<dbReference type="Pfam" id="PF13962">
    <property type="entry name" value="PGG"/>
    <property type="match status" value="1"/>
</dbReference>
<dbReference type="Pfam" id="PF12796">
    <property type="entry name" value="Ank_2"/>
    <property type="match status" value="2"/>
</dbReference>
<feature type="compositionally biased region" description="Basic and acidic residues" evidence="1">
    <location>
        <begin position="268"/>
        <end position="280"/>
    </location>
</feature>
<organism evidence="4 5">
    <name type="scientific">Nyssa sinensis</name>
    <dbReference type="NCBI Taxonomy" id="561372"/>
    <lineage>
        <taxon>Eukaryota</taxon>
        <taxon>Viridiplantae</taxon>
        <taxon>Streptophyta</taxon>
        <taxon>Embryophyta</taxon>
        <taxon>Tracheophyta</taxon>
        <taxon>Spermatophyta</taxon>
        <taxon>Magnoliopsida</taxon>
        <taxon>eudicotyledons</taxon>
        <taxon>Gunneridae</taxon>
        <taxon>Pentapetalae</taxon>
        <taxon>asterids</taxon>
        <taxon>Cornales</taxon>
        <taxon>Nyssaceae</taxon>
        <taxon>Nyssa</taxon>
    </lineage>
</organism>
<dbReference type="EMBL" id="CM018051">
    <property type="protein sequence ID" value="KAA8516904.1"/>
    <property type="molecule type" value="Genomic_DNA"/>
</dbReference>
<dbReference type="PANTHER" id="PTHR24177">
    <property type="entry name" value="CASKIN"/>
    <property type="match status" value="1"/>
</dbReference>
<dbReference type="InterPro" id="IPR036770">
    <property type="entry name" value="Ankyrin_rpt-contain_sf"/>
</dbReference>
<feature type="transmembrane region" description="Helical" evidence="2">
    <location>
        <begin position="638"/>
        <end position="660"/>
    </location>
</feature>
<dbReference type="SUPFAM" id="SSF48403">
    <property type="entry name" value="Ankyrin repeat"/>
    <property type="match status" value="1"/>
</dbReference>